<dbReference type="Pfam" id="PF26026">
    <property type="entry name" value="RNA_hel_CTD"/>
    <property type="match status" value="1"/>
</dbReference>
<dbReference type="SMART" id="SM00490">
    <property type="entry name" value="HELICc"/>
    <property type="match status" value="1"/>
</dbReference>
<dbReference type="InterPro" id="IPR001650">
    <property type="entry name" value="Helicase_C-like"/>
</dbReference>
<dbReference type="PANTHER" id="PTHR18934:SF145">
    <property type="entry name" value="ATP-DEPENDENT RNA HELICASE DHX57-RELATED"/>
    <property type="match status" value="1"/>
</dbReference>
<dbReference type="PROSITE" id="PS51194">
    <property type="entry name" value="HELICASE_CTER"/>
    <property type="match status" value="1"/>
</dbReference>
<dbReference type="Pfam" id="PF04408">
    <property type="entry name" value="WHD_HA2"/>
    <property type="match status" value="1"/>
</dbReference>
<evidence type="ECO:0000256" key="11">
    <source>
        <dbReference type="ARBA" id="ARBA00047984"/>
    </source>
</evidence>
<accession>G3UGS8</accession>
<dbReference type="GO" id="GO:0005524">
    <property type="term" value="F:ATP binding"/>
    <property type="evidence" value="ECO:0007669"/>
    <property type="project" value="UniProtKB-KW"/>
</dbReference>
<reference evidence="17 18" key="1">
    <citation type="submission" date="2009-06" db="EMBL/GenBank/DDBJ databases">
        <title>The Genome Sequence of Loxodonta africana (African elephant).</title>
        <authorList>
            <person name="Di Palma F."/>
            <person name="Heiman D."/>
            <person name="Young S."/>
            <person name="Johnson J."/>
            <person name="Lander E.S."/>
            <person name="Lindblad-Toh K."/>
        </authorList>
    </citation>
    <scope>NUCLEOTIDE SEQUENCE [LARGE SCALE GENOMIC DNA]</scope>
    <source>
        <strain evidence="17 18">Isolate ISIS603380</strain>
    </source>
</reference>
<evidence type="ECO:0000256" key="2">
    <source>
        <dbReference type="ARBA" id="ARBA00012552"/>
    </source>
</evidence>
<keyword evidence="5" id="KW-0863">Zinc-finger</keyword>
<proteinExistence type="inferred from homology"/>
<reference evidence="17" key="2">
    <citation type="submission" date="2025-08" db="UniProtKB">
        <authorList>
            <consortium name="Ensembl"/>
        </authorList>
    </citation>
    <scope>IDENTIFICATION</scope>
    <source>
        <strain evidence="17">Isolate ISIS603380</strain>
    </source>
</reference>
<evidence type="ECO:0000256" key="9">
    <source>
        <dbReference type="ARBA" id="ARBA00022840"/>
    </source>
</evidence>
<comment type="function">
    <text evidence="12">Probable ATP-binding RNA helicase.</text>
</comment>
<dbReference type="Pfam" id="PF21010">
    <property type="entry name" value="HA2_C"/>
    <property type="match status" value="1"/>
</dbReference>
<sequence length="803" mass="90663">PKFLKSRKERQSLPAWEERETILKLLSKHQVLVISGMTGCGKTTQIPQFILDDSLNGPPEKVANIICTQPRRISAISVAERVAKERAERVGLTVGYQIRLESVKSSATRLLYCTTGVLLRRLEGDTALQGITHIIVDEVHERTEESDFLLLVLKDMILQRPSLQVILMSATLNAELFSEYFNFCPVITIPGRTFPVDQFFLEDAIAVTRIVILPSVHQDTSKYEQGSVKDQVPDQQLDFKQLLARYKAWPGKLSFLDTKFSKSVIKTMSIMDFEKVNLELIEALLEWIMDAESPGAILVFLPGLAEIKMLYEQLQSNPLFNNRRSNRCVIHPLHSSLSSEEQQAVFVKPPVGVTKIIISTNIAETSITIDDVVYVIDSGKMKEKRYDASKGMESLEDTFVSQANALQRKGRAGRVASGVCFHLFTSHHYSHQLLKQQLPEIQRVPLEQLCLRIKILEMFSTHTLQSVFSRLIEPPHTDSLRASKIRLRDLGALTQDEKLTPLGYHLASLPVDVRIGKLMLFGSIFRCLDPALTIAASLAFKSPFVSPWDKKEEANQKKLEFAFANSDYLALLQAYKGWQLSTKEGVRASYNYCRQNFLSGRVLQEIASLKRQFTELLSDIGFVMEGLRASKKANSNADNPKLISAMLCAALYPNVVQTKIRMKPKSEELKFVTKNDGYVHIHPSSVNYQVRHFDSPYLVYHEKIKTSRVFIRDCSMVSVYPLVLFGGGQVNVQLQRGEFVVSLDDGWIRFAAASHQVAELVKELRGELDQLLQDKIKNPSIDLCTCPRGSRIISMIVKLVTTQ</sequence>
<keyword evidence="4" id="KW-0547">Nucleotide-binding</keyword>
<dbReference type="HOGENOM" id="CLU_001832_1_4_1"/>
<dbReference type="FunFam" id="3.40.50.300:FF:000284">
    <property type="entry name" value="probable ATP-dependent RNA helicase YTHDC2"/>
    <property type="match status" value="1"/>
</dbReference>
<keyword evidence="18" id="KW-1185">Reference proteome</keyword>
<dbReference type="Pfam" id="PF07717">
    <property type="entry name" value="OB_NTP_bind"/>
    <property type="match status" value="1"/>
</dbReference>
<protein>
    <recommendedName>
        <fullName evidence="13">Putative ATP-dependent RNA helicase DHX57</fullName>
        <ecNumber evidence="2">3.6.4.13</ecNumber>
    </recommendedName>
    <alternativeName>
        <fullName evidence="14">DEAH box protein 57</fullName>
    </alternativeName>
</protein>
<keyword evidence="3" id="KW-0479">Metal-binding</keyword>
<comment type="catalytic activity">
    <reaction evidence="11">
        <text>ATP + H2O = ADP + phosphate + H(+)</text>
        <dbReference type="Rhea" id="RHEA:13065"/>
        <dbReference type="ChEBI" id="CHEBI:15377"/>
        <dbReference type="ChEBI" id="CHEBI:15378"/>
        <dbReference type="ChEBI" id="CHEBI:30616"/>
        <dbReference type="ChEBI" id="CHEBI:43474"/>
        <dbReference type="ChEBI" id="CHEBI:456216"/>
        <dbReference type="EC" id="3.6.4.13"/>
    </reaction>
</comment>
<evidence type="ECO:0000256" key="14">
    <source>
        <dbReference type="ARBA" id="ARBA00083389"/>
    </source>
</evidence>
<evidence type="ECO:0000256" key="4">
    <source>
        <dbReference type="ARBA" id="ARBA00022741"/>
    </source>
</evidence>
<dbReference type="InterPro" id="IPR007502">
    <property type="entry name" value="Helicase-assoc_dom"/>
</dbReference>
<comment type="similarity">
    <text evidence="1">Belongs to the DEAD box helicase family. DEAH subfamily.</text>
</comment>
<dbReference type="PANTHER" id="PTHR18934">
    <property type="entry name" value="ATP-DEPENDENT RNA HELICASE"/>
    <property type="match status" value="1"/>
</dbReference>
<evidence type="ECO:0000313" key="18">
    <source>
        <dbReference type="Proteomes" id="UP000007646"/>
    </source>
</evidence>
<dbReference type="InterPro" id="IPR011545">
    <property type="entry name" value="DEAD/DEAH_box_helicase_dom"/>
</dbReference>
<feature type="domain" description="Helicase C-terminal" evidence="16">
    <location>
        <begin position="280"/>
        <end position="457"/>
    </location>
</feature>
<dbReference type="Ensembl" id="ENSLAFT00000025586.1">
    <property type="protein sequence ID" value="ENSLAFP00000027036.1"/>
    <property type="gene ID" value="ENSLAFG00000002497.4"/>
</dbReference>
<dbReference type="Pfam" id="PF00271">
    <property type="entry name" value="Helicase_C"/>
    <property type="match status" value="1"/>
</dbReference>
<keyword evidence="6" id="KW-0378">Hydrolase</keyword>
<dbReference type="Pfam" id="PF00270">
    <property type="entry name" value="DEAD"/>
    <property type="match status" value="1"/>
</dbReference>
<dbReference type="SMART" id="SM00487">
    <property type="entry name" value="DEXDc"/>
    <property type="match status" value="1"/>
</dbReference>
<gene>
    <name evidence="17" type="primary">DHX57</name>
</gene>
<dbReference type="Proteomes" id="UP000007646">
    <property type="component" value="Unassembled WGS sequence"/>
</dbReference>
<evidence type="ECO:0000256" key="3">
    <source>
        <dbReference type="ARBA" id="ARBA00022723"/>
    </source>
</evidence>
<dbReference type="AlphaFoldDB" id="G3UGS8"/>
<evidence type="ECO:0000256" key="12">
    <source>
        <dbReference type="ARBA" id="ARBA00057709"/>
    </source>
</evidence>
<keyword evidence="7" id="KW-0347">Helicase</keyword>
<dbReference type="PROSITE" id="PS51192">
    <property type="entry name" value="HELICASE_ATP_BIND_1"/>
    <property type="match status" value="1"/>
</dbReference>
<name>G3UGS8_LOXAF</name>
<dbReference type="Gene3D" id="3.40.50.300">
    <property type="entry name" value="P-loop containing nucleotide triphosphate hydrolases"/>
    <property type="match status" value="2"/>
</dbReference>
<evidence type="ECO:0000256" key="10">
    <source>
        <dbReference type="ARBA" id="ARBA00023054"/>
    </source>
</evidence>
<evidence type="ECO:0000256" key="7">
    <source>
        <dbReference type="ARBA" id="ARBA00022806"/>
    </source>
</evidence>
<dbReference type="EC" id="3.6.4.13" evidence="2"/>
<dbReference type="FunFam" id="3.40.50.300:FF:000325">
    <property type="entry name" value="ATP-dependent RNA helicase DHX29"/>
    <property type="match status" value="1"/>
</dbReference>
<reference evidence="17" key="3">
    <citation type="submission" date="2025-09" db="UniProtKB">
        <authorList>
            <consortium name="Ensembl"/>
        </authorList>
    </citation>
    <scope>IDENTIFICATION</scope>
    <source>
        <strain evidence="17">Isolate ISIS603380</strain>
    </source>
</reference>
<evidence type="ECO:0000256" key="8">
    <source>
        <dbReference type="ARBA" id="ARBA00022833"/>
    </source>
</evidence>
<dbReference type="InterPro" id="IPR059023">
    <property type="entry name" value="RNA_hel_CTD"/>
</dbReference>
<evidence type="ECO:0000313" key="17">
    <source>
        <dbReference type="Ensembl" id="ENSLAFP00000027036.1"/>
    </source>
</evidence>
<dbReference type="InterPro" id="IPR027417">
    <property type="entry name" value="P-loop_NTPase"/>
</dbReference>
<dbReference type="Gene3D" id="1.20.120.1080">
    <property type="match status" value="1"/>
</dbReference>
<evidence type="ECO:0000259" key="15">
    <source>
        <dbReference type="PROSITE" id="PS51192"/>
    </source>
</evidence>
<keyword evidence="10" id="KW-0175">Coiled coil</keyword>
<keyword evidence="9" id="KW-0067">ATP-binding</keyword>
<dbReference type="GO" id="GO:0008270">
    <property type="term" value="F:zinc ion binding"/>
    <property type="evidence" value="ECO:0007669"/>
    <property type="project" value="UniProtKB-KW"/>
</dbReference>
<dbReference type="InterPro" id="IPR011709">
    <property type="entry name" value="DEAD-box_helicase_OB_fold"/>
</dbReference>
<evidence type="ECO:0000259" key="16">
    <source>
        <dbReference type="PROSITE" id="PS51194"/>
    </source>
</evidence>
<keyword evidence="8" id="KW-0862">Zinc</keyword>
<evidence type="ECO:0000256" key="5">
    <source>
        <dbReference type="ARBA" id="ARBA00022771"/>
    </source>
</evidence>
<dbReference type="CDD" id="cd18791">
    <property type="entry name" value="SF2_C_RHA"/>
    <property type="match status" value="1"/>
</dbReference>
<evidence type="ECO:0000256" key="13">
    <source>
        <dbReference type="ARBA" id="ARBA00071682"/>
    </source>
</evidence>
<dbReference type="SUPFAM" id="SSF52540">
    <property type="entry name" value="P-loop containing nucleoside triphosphate hydrolases"/>
    <property type="match status" value="1"/>
</dbReference>
<dbReference type="InterPro" id="IPR014001">
    <property type="entry name" value="Helicase_ATP-bd"/>
</dbReference>
<dbReference type="GO" id="GO:0003724">
    <property type="term" value="F:RNA helicase activity"/>
    <property type="evidence" value="ECO:0007669"/>
    <property type="project" value="UniProtKB-EC"/>
</dbReference>
<feature type="domain" description="Helicase ATP-binding" evidence="15">
    <location>
        <begin position="23"/>
        <end position="190"/>
    </location>
</feature>
<dbReference type="InterPro" id="IPR048333">
    <property type="entry name" value="HA2_WH"/>
</dbReference>
<dbReference type="SMART" id="SM00847">
    <property type="entry name" value="HA2"/>
    <property type="match status" value="1"/>
</dbReference>
<evidence type="ECO:0000256" key="6">
    <source>
        <dbReference type="ARBA" id="ARBA00022801"/>
    </source>
</evidence>
<dbReference type="GeneTree" id="ENSGT00940000156883"/>
<dbReference type="CDD" id="cd17985">
    <property type="entry name" value="DEXHc_DHX57"/>
    <property type="match status" value="1"/>
</dbReference>
<evidence type="ECO:0000256" key="1">
    <source>
        <dbReference type="ARBA" id="ARBA00008792"/>
    </source>
</evidence>
<organism evidence="17 18">
    <name type="scientific">Loxodonta africana</name>
    <name type="common">African elephant</name>
    <dbReference type="NCBI Taxonomy" id="9785"/>
    <lineage>
        <taxon>Eukaryota</taxon>
        <taxon>Metazoa</taxon>
        <taxon>Chordata</taxon>
        <taxon>Craniata</taxon>
        <taxon>Vertebrata</taxon>
        <taxon>Euteleostomi</taxon>
        <taxon>Mammalia</taxon>
        <taxon>Eutheria</taxon>
        <taxon>Afrotheria</taxon>
        <taxon>Proboscidea</taxon>
        <taxon>Elephantidae</taxon>
        <taxon>Loxodonta</taxon>
    </lineage>
</organism>
<dbReference type="GO" id="GO:0003723">
    <property type="term" value="F:RNA binding"/>
    <property type="evidence" value="ECO:0007669"/>
    <property type="project" value="TreeGrafter"/>
</dbReference>
<dbReference type="GO" id="GO:0016787">
    <property type="term" value="F:hydrolase activity"/>
    <property type="evidence" value="ECO:0007669"/>
    <property type="project" value="UniProtKB-KW"/>
</dbReference>
<dbReference type="FunFam" id="1.20.120.1080:FF:000002">
    <property type="entry name" value="Putative ATP-dependent RNA helicase DHX36"/>
    <property type="match status" value="1"/>
</dbReference>